<dbReference type="AlphaFoldDB" id="A0A0C2N8F5"/>
<keyword evidence="3" id="KW-1003">Cell membrane</keyword>
<dbReference type="SMART" id="SM00382">
    <property type="entry name" value="AAA"/>
    <property type="match status" value="1"/>
</dbReference>
<dbReference type="InterPro" id="IPR003593">
    <property type="entry name" value="AAA+_ATPase"/>
</dbReference>
<accession>A0A0C2N8F5</accession>
<dbReference type="RefSeq" id="WP_003373966.1">
    <property type="nucleotide sequence ID" value="NZ_CP010520.1"/>
</dbReference>
<dbReference type="InterPro" id="IPR003439">
    <property type="entry name" value="ABC_transporter-like_ATP-bd"/>
</dbReference>
<dbReference type="Proteomes" id="UP000473681">
    <property type="component" value="Unassembled WGS sequence"/>
</dbReference>
<dbReference type="EMBL" id="SWVK01000015">
    <property type="protein sequence ID" value="NFN35704.1"/>
    <property type="molecule type" value="Genomic_DNA"/>
</dbReference>
<dbReference type="PROSITE" id="PS00211">
    <property type="entry name" value="ABC_TRANSPORTER_1"/>
    <property type="match status" value="1"/>
</dbReference>
<evidence type="ECO:0000259" key="7">
    <source>
        <dbReference type="PROSITE" id="PS50893"/>
    </source>
</evidence>
<dbReference type="PROSITE" id="PS50893">
    <property type="entry name" value="ABC_TRANSPORTER_2"/>
    <property type="match status" value="1"/>
</dbReference>
<keyword evidence="2" id="KW-0813">Transport</keyword>
<dbReference type="Proteomes" id="UP000486903">
    <property type="component" value="Unassembled WGS sequence"/>
</dbReference>
<dbReference type="GO" id="GO:0005524">
    <property type="term" value="F:ATP binding"/>
    <property type="evidence" value="ECO:0007669"/>
    <property type="project" value="UniProtKB-KW"/>
</dbReference>
<dbReference type="InterPro" id="IPR027417">
    <property type="entry name" value="P-loop_NTPase"/>
</dbReference>
<evidence type="ECO:0000256" key="4">
    <source>
        <dbReference type="ARBA" id="ARBA00022741"/>
    </source>
</evidence>
<dbReference type="Proteomes" id="UP000472355">
    <property type="component" value="Unassembled WGS sequence"/>
</dbReference>
<dbReference type="Pfam" id="PF00005">
    <property type="entry name" value="ABC_tran"/>
    <property type="match status" value="1"/>
</dbReference>
<keyword evidence="5 9" id="KW-0067">ATP-binding</keyword>
<gene>
    <name evidence="8" type="ORF">EXM65_14930</name>
    <name evidence="9" type="ORF">FC774_00740</name>
    <name evidence="10" type="ORF">FDB51_11340</name>
    <name evidence="11" type="ORF">FDG31_05110</name>
</gene>
<feature type="domain" description="ABC transporter" evidence="7">
    <location>
        <begin position="2"/>
        <end position="249"/>
    </location>
</feature>
<comment type="caution">
    <text evidence="9">The sequence shown here is derived from an EMBL/GenBank/DDBJ whole genome shotgun (WGS) entry which is preliminary data.</text>
</comment>
<dbReference type="SUPFAM" id="SSF52540">
    <property type="entry name" value="P-loop containing nucleoside triphosphate hydrolases"/>
    <property type="match status" value="1"/>
</dbReference>
<dbReference type="OrthoDB" id="9776369at2"/>
<dbReference type="EMBL" id="SXFB01000003">
    <property type="protein sequence ID" value="NFV25550.1"/>
    <property type="molecule type" value="Genomic_DNA"/>
</dbReference>
<name>A0A0C2N8F5_CLOBO</name>
<dbReference type="EMBL" id="SWOV01000001">
    <property type="protein sequence ID" value="NFF86435.1"/>
    <property type="molecule type" value="Genomic_DNA"/>
</dbReference>
<evidence type="ECO:0000313" key="14">
    <source>
        <dbReference type="Proteomes" id="UP000476820"/>
    </source>
</evidence>
<evidence type="ECO:0000313" key="8">
    <source>
        <dbReference type="EMBL" id="NFA43823.1"/>
    </source>
</evidence>
<evidence type="ECO:0000256" key="3">
    <source>
        <dbReference type="ARBA" id="ARBA00022475"/>
    </source>
</evidence>
<keyword evidence="4" id="KW-0547">Nucleotide-binding</keyword>
<evidence type="ECO:0000313" key="15">
    <source>
        <dbReference type="Proteomes" id="UP000486903"/>
    </source>
</evidence>
<sequence length="264" mass="29350">MLKVKQLCKVFNSNTINESRVFNNLSLEVKKGDFISIIGSNGAGKSTLLNIISGTIESDSGIILIDGNDVSVKSEFIRSKDIGRVFQNPSLGVAPNMTILENISLADNKGKKYGLTFAINKKRIETYKEILSELHLGLEDKLYNKVQLLSGGQRQALTLLMAVMSKPKLLLLDEHTAALDPKTSEKIMDITRGIVKESGITTLMVTHNLKHALESGNRLFMMHRGEIVIDVKGKEKYDLNTEKLLSLFERVNVKDELSDRSLFA</sequence>
<evidence type="ECO:0000313" key="12">
    <source>
        <dbReference type="Proteomes" id="UP000472355"/>
    </source>
</evidence>
<dbReference type="PANTHER" id="PTHR42788">
    <property type="entry name" value="TAURINE IMPORT ATP-BINDING PROTEIN-RELATED"/>
    <property type="match status" value="1"/>
</dbReference>
<evidence type="ECO:0000313" key="10">
    <source>
        <dbReference type="EMBL" id="NFN35704.1"/>
    </source>
</evidence>
<reference evidence="13 14" key="2">
    <citation type="submission" date="2019-04" db="EMBL/GenBank/DDBJ databases">
        <title>Genome sequencing of Clostridium botulinum Groups I-IV and Clostridium butyricum.</title>
        <authorList>
            <person name="Brunt J."/>
            <person name="Van Vliet A.H.M."/>
            <person name="Stringer S.C."/>
            <person name="Carter A.T."/>
            <person name="Peck M.W."/>
        </authorList>
    </citation>
    <scope>NUCLEOTIDE SEQUENCE [LARGE SCALE GENOMIC DNA]</scope>
    <source>
        <strain evidence="9 14">1605</strain>
        <strain evidence="11 15">BL81</strain>
        <strain evidence="10 13">CB-K-33E</strain>
    </source>
</reference>
<evidence type="ECO:0000256" key="1">
    <source>
        <dbReference type="ARBA" id="ARBA00004202"/>
    </source>
</evidence>
<protein>
    <submittedName>
        <fullName evidence="9">ATP-binding cassette domain-containing protein</fullName>
    </submittedName>
</protein>
<evidence type="ECO:0000256" key="2">
    <source>
        <dbReference type="ARBA" id="ARBA00022448"/>
    </source>
</evidence>
<dbReference type="GO" id="GO:0016887">
    <property type="term" value="F:ATP hydrolysis activity"/>
    <property type="evidence" value="ECO:0007669"/>
    <property type="project" value="InterPro"/>
</dbReference>
<proteinExistence type="predicted"/>
<evidence type="ECO:0000256" key="5">
    <source>
        <dbReference type="ARBA" id="ARBA00022840"/>
    </source>
</evidence>
<evidence type="ECO:0000313" key="9">
    <source>
        <dbReference type="EMBL" id="NFF86435.1"/>
    </source>
</evidence>
<dbReference type="Gene3D" id="3.40.50.300">
    <property type="entry name" value="P-loop containing nucleotide triphosphate hydrolases"/>
    <property type="match status" value="1"/>
</dbReference>
<dbReference type="GO" id="GO:0005886">
    <property type="term" value="C:plasma membrane"/>
    <property type="evidence" value="ECO:0007669"/>
    <property type="project" value="UniProtKB-SubCell"/>
</dbReference>
<dbReference type="InterPro" id="IPR017871">
    <property type="entry name" value="ABC_transporter-like_CS"/>
</dbReference>
<reference evidence="8 12" key="1">
    <citation type="submission" date="2019-02" db="EMBL/GenBank/DDBJ databases">
        <title>Genome sequencing of Clostridium botulinum clinical isolates.</title>
        <authorList>
            <person name="Brunt J."/>
            <person name="Van Vliet A.H.M."/>
            <person name="Stringer S.C."/>
            <person name="Grant K.A."/>
            <person name="Carter A.C."/>
            <person name="Peck M.W."/>
        </authorList>
    </citation>
    <scope>NUCLEOTIDE SEQUENCE [LARGE SCALE GENOMIC DNA]</scope>
    <source>
        <strain evidence="8 12">H113700579</strain>
    </source>
</reference>
<evidence type="ECO:0000313" key="11">
    <source>
        <dbReference type="EMBL" id="NFV25550.1"/>
    </source>
</evidence>
<organism evidence="9 14">
    <name type="scientific">Clostridium botulinum</name>
    <dbReference type="NCBI Taxonomy" id="1491"/>
    <lineage>
        <taxon>Bacteria</taxon>
        <taxon>Bacillati</taxon>
        <taxon>Bacillota</taxon>
        <taxon>Clostridia</taxon>
        <taxon>Eubacteriales</taxon>
        <taxon>Clostridiaceae</taxon>
        <taxon>Clostridium</taxon>
    </lineage>
</organism>
<dbReference type="Proteomes" id="UP000476820">
    <property type="component" value="Unassembled WGS sequence"/>
</dbReference>
<dbReference type="InterPro" id="IPR050166">
    <property type="entry name" value="ABC_transporter_ATP-bind"/>
</dbReference>
<evidence type="ECO:0000313" key="13">
    <source>
        <dbReference type="Proteomes" id="UP000473681"/>
    </source>
</evidence>
<keyword evidence="6" id="KW-0472">Membrane</keyword>
<dbReference type="PANTHER" id="PTHR42788:SF7">
    <property type="entry name" value="NITRATE ABC TRANSPORTER ATP-BINDING PROTEIN"/>
    <property type="match status" value="1"/>
</dbReference>
<evidence type="ECO:0000256" key="6">
    <source>
        <dbReference type="ARBA" id="ARBA00023136"/>
    </source>
</evidence>
<dbReference type="EMBL" id="SGKU01000050">
    <property type="protein sequence ID" value="NFA43823.1"/>
    <property type="molecule type" value="Genomic_DNA"/>
</dbReference>
<comment type="subcellular location">
    <subcellularLocation>
        <location evidence="1">Cell membrane</location>
        <topology evidence="1">Peripheral membrane protein</topology>
    </subcellularLocation>
</comment>